<sequence length="152" mass="17272">MPKTGAEELRSIMDKSGPEVRIWLRANVLGITGANRELRSLEASWVGRGIGPVADEGWDDLLRFKQKDAFSGTFGILIAPNTAFYFDRWTVGRKEVFRFYSKGTKTLRFPWSIVPERKLRWWRRRLNDFKAAAAVSIPDHRGAMRTKGGDGG</sequence>
<reference evidence="1" key="1">
    <citation type="submission" date="2023-05" db="EMBL/GenBank/DDBJ databases">
        <title>Nepenthes gracilis genome sequencing.</title>
        <authorList>
            <person name="Fukushima K."/>
        </authorList>
    </citation>
    <scope>NUCLEOTIDE SEQUENCE</scope>
    <source>
        <strain evidence="1">SING2019-196</strain>
    </source>
</reference>
<gene>
    <name evidence="1" type="ORF">Nepgr_008186</name>
</gene>
<dbReference type="AlphaFoldDB" id="A0AAD3XJ75"/>
<evidence type="ECO:0000313" key="1">
    <source>
        <dbReference type="EMBL" id="GMH06346.1"/>
    </source>
</evidence>
<name>A0AAD3XJ75_NEPGR</name>
<dbReference type="EMBL" id="BSYO01000006">
    <property type="protein sequence ID" value="GMH06346.1"/>
    <property type="molecule type" value="Genomic_DNA"/>
</dbReference>
<protein>
    <submittedName>
        <fullName evidence="1">Uncharacterized protein</fullName>
    </submittedName>
</protein>
<evidence type="ECO:0000313" key="2">
    <source>
        <dbReference type="Proteomes" id="UP001279734"/>
    </source>
</evidence>
<organism evidence="1 2">
    <name type="scientific">Nepenthes gracilis</name>
    <name type="common">Slender pitcher plant</name>
    <dbReference type="NCBI Taxonomy" id="150966"/>
    <lineage>
        <taxon>Eukaryota</taxon>
        <taxon>Viridiplantae</taxon>
        <taxon>Streptophyta</taxon>
        <taxon>Embryophyta</taxon>
        <taxon>Tracheophyta</taxon>
        <taxon>Spermatophyta</taxon>
        <taxon>Magnoliopsida</taxon>
        <taxon>eudicotyledons</taxon>
        <taxon>Gunneridae</taxon>
        <taxon>Pentapetalae</taxon>
        <taxon>Caryophyllales</taxon>
        <taxon>Nepenthaceae</taxon>
        <taxon>Nepenthes</taxon>
    </lineage>
</organism>
<keyword evidence="2" id="KW-1185">Reference proteome</keyword>
<proteinExistence type="predicted"/>
<dbReference type="Proteomes" id="UP001279734">
    <property type="component" value="Unassembled WGS sequence"/>
</dbReference>
<accession>A0AAD3XJ75</accession>
<comment type="caution">
    <text evidence="1">The sequence shown here is derived from an EMBL/GenBank/DDBJ whole genome shotgun (WGS) entry which is preliminary data.</text>
</comment>